<evidence type="ECO:0000256" key="5">
    <source>
        <dbReference type="ARBA" id="ARBA00022691"/>
    </source>
</evidence>
<feature type="compositionally biased region" description="Polar residues" evidence="8">
    <location>
        <begin position="383"/>
        <end position="399"/>
    </location>
</feature>
<proteinExistence type="predicted"/>
<organism evidence="10 11">
    <name type="scientific">Cochliobolus sativus</name>
    <name type="common">Common root rot and spot blotch fungus</name>
    <name type="synonym">Bipolaris sorokiniana</name>
    <dbReference type="NCBI Taxonomy" id="45130"/>
    <lineage>
        <taxon>Eukaryota</taxon>
        <taxon>Fungi</taxon>
        <taxon>Dikarya</taxon>
        <taxon>Ascomycota</taxon>
        <taxon>Pezizomycotina</taxon>
        <taxon>Dothideomycetes</taxon>
        <taxon>Pleosporomycetidae</taxon>
        <taxon>Pleosporales</taxon>
        <taxon>Pleosporineae</taxon>
        <taxon>Pleosporaceae</taxon>
        <taxon>Bipolaris</taxon>
    </lineage>
</organism>
<dbReference type="PANTHER" id="PTHR12133">
    <property type="entry name" value="TRNA (ADENINE(58)-N(1))-METHYLTRANSFERASE"/>
    <property type="match status" value="1"/>
</dbReference>
<dbReference type="GO" id="GO:0030488">
    <property type="term" value="P:tRNA methylation"/>
    <property type="evidence" value="ECO:0007669"/>
    <property type="project" value="InterPro"/>
</dbReference>
<evidence type="ECO:0000256" key="4">
    <source>
        <dbReference type="ARBA" id="ARBA00022679"/>
    </source>
</evidence>
<dbReference type="GO" id="GO:0160107">
    <property type="term" value="F:tRNA (adenine(58)-N1)-methyltransferase activity"/>
    <property type="evidence" value="ECO:0007669"/>
    <property type="project" value="UniProtKB-EC"/>
</dbReference>
<evidence type="ECO:0000313" key="11">
    <source>
        <dbReference type="Proteomes" id="UP000624244"/>
    </source>
</evidence>
<dbReference type="PANTHER" id="PTHR12133:SF1">
    <property type="entry name" value="TRNA (ADENINE(58)-N(1))-METHYLTRANSFERASE, MITOCHONDRIAL"/>
    <property type="match status" value="1"/>
</dbReference>
<dbReference type="Pfam" id="PF08704">
    <property type="entry name" value="GCD14"/>
    <property type="match status" value="1"/>
</dbReference>
<name>A0A8H6DW64_COCSA</name>
<reference evidence="10" key="1">
    <citation type="submission" date="2019-11" db="EMBL/GenBank/DDBJ databases">
        <title>Bipolaris sorokiniana Genome sequencing.</title>
        <authorList>
            <person name="Wang H."/>
        </authorList>
    </citation>
    <scope>NUCLEOTIDE SEQUENCE</scope>
</reference>
<dbReference type="Proteomes" id="UP000624244">
    <property type="component" value="Unassembled WGS sequence"/>
</dbReference>
<feature type="domain" description="tRNA (adenine(58)-N(1))-methyltransferase catalytic subunit TRM61 C-terminal" evidence="9">
    <location>
        <begin position="261"/>
        <end position="414"/>
    </location>
</feature>
<protein>
    <recommendedName>
        <fullName evidence="2">tRNA (adenine(58)-N(1))-methyltransferase catalytic subunit TRM61</fullName>
        <ecNumber evidence="1">2.1.1.220</ecNumber>
    </recommendedName>
    <alternativeName>
        <fullName evidence="7">tRNA(m1A58)-methyltransferase subunit TRM61</fullName>
    </alternativeName>
</protein>
<dbReference type="Gene3D" id="3.40.50.150">
    <property type="entry name" value="Vaccinia Virus protein VP39"/>
    <property type="match status" value="1"/>
</dbReference>
<evidence type="ECO:0000256" key="2">
    <source>
        <dbReference type="ARBA" id="ARBA00015963"/>
    </source>
</evidence>
<dbReference type="SUPFAM" id="SSF53335">
    <property type="entry name" value="S-adenosyl-L-methionine-dependent methyltransferases"/>
    <property type="match status" value="1"/>
</dbReference>
<evidence type="ECO:0000256" key="7">
    <source>
        <dbReference type="ARBA" id="ARBA00033309"/>
    </source>
</evidence>
<sequence>MSRLIVTSGIAEKTSPPRRICTFLLSQSHATFPPPPPATSSLENACSPLYKWLWLASHVQRQDLWPLGPDAAHNCAEGDLVLLREKKDTHDGRLVKLQASKSTGTHLGVVQHADIIGRQPRQIIQSNKGASYRIHDPTLAEYVRLTPRLVTPIYPSDANLIVSLFDINVDRPSAGLNTDPPLEILEAGTGHGALTLHLSRAIHAANSPIPRAPAYSGSEDGPEDAVYLGESVSDLQYSYLELWKQSRRAILHTLDISPKYSQHAKKIVEGFRHGMYAANVDFHVGDVSDWISKQRAARRTQQPFLSHVFLDLPNPTHHLPNVAPVLHVNGLLAVFNPSITQIAECVEAIREQKMPYVLEQVVELGAGTIREWDVRTVKPRATLQKSSTEQTSAPSGNRSQDSETEQAARDGELEAALNKGKDEEEKWAMVCRPKAGQQVIGGGFLGLWRRMEQSS</sequence>
<dbReference type="AlphaFoldDB" id="A0A8H6DW64"/>
<dbReference type="Gene3D" id="3.10.330.20">
    <property type="match status" value="1"/>
</dbReference>
<keyword evidence="4" id="KW-0808">Transferase</keyword>
<keyword evidence="6" id="KW-0819">tRNA processing</keyword>
<dbReference type="InterPro" id="IPR014816">
    <property type="entry name" value="tRNA_MeTrfase_Gcd14"/>
</dbReference>
<evidence type="ECO:0000313" key="10">
    <source>
        <dbReference type="EMBL" id="KAF5850711.1"/>
    </source>
</evidence>
<comment type="caution">
    <text evidence="10">The sequence shown here is derived from an EMBL/GenBank/DDBJ whole genome shotgun (WGS) entry which is preliminary data.</text>
</comment>
<gene>
    <name evidence="10" type="ORF">GGP41_010365</name>
</gene>
<dbReference type="GO" id="GO:0005739">
    <property type="term" value="C:mitochondrion"/>
    <property type="evidence" value="ECO:0007669"/>
    <property type="project" value="TreeGrafter"/>
</dbReference>
<evidence type="ECO:0000259" key="9">
    <source>
        <dbReference type="Pfam" id="PF08704"/>
    </source>
</evidence>
<dbReference type="InterPro" id="IPR029063">
    <property type="entry name" value="SAM-dependent_MTases_sf"/>
</dbReference>
<feature type="region of interest" description="Disordered" evidence="8">
    <location>
        <begin position="380"/>
        <end position="425"/>
    </location>
</feature>
<evidence type="ECO:0000256" key="8">
    <source>
        <dbReference type="SAM" id="MobiDB-lite"/>
    </source>
</evidence>
<accession>A0A8H6DW64</accession>
<dbReference type="EC" id="2.1.1.220" evidence="1"/>
<dbReference type="GO" id="GO:0031515">
    <property type="term" value="C:tRNA (m1A) methyltransferase complex"/>
    <property type="evidence" value="ECO:0007669"/>
    <property type="project" value="InterPro"/>
</dbReference>
<evidence type="ECO:0000256" key="1">
    <source>
        <dbReference type="ARBA" id="ARBA00012796"/>
    </source>
</evidence>
<dbReference type="InterPro" id="IPR049470">
    <property type="entry name" value="TRM61_C"/>
</dbReference>
<evidence type="ECO:0000256" key="3">
    <source>
        <dbReference type="ARBA" id="ARBA00022603"/>
    </source>
</evidence>
<keyword evidence="3" id="KW-0489">Methyltransferase</keyword>
<evidence type="ECO:0000256" key="6">
    <source>
        <dbReference type="ARBA" id="ARBA00022694"/>
    </source>
</evidence>
<dbReference type="PROSITE" id="PS51620">
    <property type="entry name" value="SAM_TRM61"/>
    <property type="match status" value="1"/>
</dbReference>
<dbReference type="EMBL" id="WNKQ01000006">
    <property type="protein sequence ID" value="KAF5850711.1"/>
    <property type="molecule type" value="Genomic_DNA"/>
</dbReference>
<keyword evidence="5" id="KW-0949">S-adenosyl-L-methionine</keyword>